<protein>
    <submittedName>
        <fullName evidence="1">Uncharacterized protein</fullName>
    </submittedName>
</protein>
<dbReference type="Proteomes" id="UP000263012">
    <property type="component" value="Chromosome"/>
</dbReference>
<keyword evidence="2" id="KW-1185">Reference proteome</keyword>
<proteinExistence type="predicted"/>
<organism evidence="1 2">
    <name type="scientific">Halalkaliarchaeum desulfuricum</name>
    <dbReference type="NCBI Taxonomy" id="2055893"/>
    <lineage>
        <taxon>Archaea</taxon>
        <taxon>Methanobacteriati</taxon>
        <taxon>Methanobacteriota</taxon>
        <taxon>Stenosarchaea group</taxon>
        <taxon>Halobacteria</taxon>
        <taxon>Halobacteriales</taxon>
        <taxon>Haloferacaceae</taxon>
        <taxon>Halalkaliarchaeum</taxon>
    </lineage>
</organism>
<gene>
    <name evidence="1" type="ORF">AArcSl_1286</name>
</gene>
<dbReference type="AlphaFoldDB" id="A0A343TIJ5"/>
<reference evidence="2" key="1">
    <citation type="submission" date="2017-11" db="EMBL/GenBank/DDBJ databases">
        <title>Phenotypic and genomic properties of facultatively anaerobic sulfur-reducing natronoarchaea from hypersaline soda lakes.</title>
        <authorList>
            <person name="Sorokin D.Y."/>
            <person name="Kublanov I.V."/>
            <person name="Roman P."/>
            <person name="Sinninghe Damste J.S."/>
            <person name="Golyshin P.N."/>
            <person name="Rojo D."/>
            <person name="Ciordia S."/>
            <person name="Mena M.D.C."/>
            <person name="Ferrer M."/>
            <person name="Messina E."/>
            <person name="Smedile F."/>
            <person name="La Spada G."/>
            <person name="La Cono V."/>
            <person name="Yakimov M.M."/>
        </authorList>
    </citation>
    <scope>NUCLEOTIDE SEQUENCE [LARGE SCALE GENOMIC DNA]</scope>
    <source>
        <strain evidence="2">AArc-Sl</strain>
    </source>
</reference>
<name>A0A343TIJ5_9EURY</name>
<dbReference type="EMBL" id="CP025066">
    <property type="protein sequence ID" value="AUX08917.1"/>
    <property type="molecule type" value="Genomic_DNA"/>
</dbReference>
<accession>A0A343TIJ5</accession>
<dbReference type="KEGG" id="hdf:AArcSl_1286"/>
<evidence type="ECO:0000313" key="1">
    <source>
        <dbReference type="EMBL" id="AUX08917.1"/>
    </source>
</evidence>
<sequence length="99" mass="10900">MLETELDDSALMAFISDAHNVVNRRCEPHTDDEEALADVETYVAAHLATAKEPRVSATSGAVTDVELDADGDRYWHQAVLLDPTGRLDRPQRGYCVVTT</sequence>
<evidence type="ECO:0000313" key="2">
    <source>
        <dbReference type="Proteomes" id="UP000263012"/>
    </source>
</evidence>